<dbReference type="GO" id="GO:0016020">
    <property type="term" value="C:membrane"/>
    <property type="evidence" value="ECO:0007669"/>
    <property type="project" value="InterPro"/>
</dbReference>
<dbReference type="NCBIfam" id="NF033681">
    <property type="entry name" value="ExeM_NucH_DNase"/>
    <property type="match status" value="1"/>
</dbReference>
<evidence type="ECO:0000313" key="4">
    <source>
        <dbReference type="Proteomes" id="UP000295680"/>
    </source>
</evidence>
<dbReference type="Gene3D" id="2.60.40.10">
    <property type="entry name" value="Immunoglobulins"/>
    <property type="match status" value="3"/>
</dbReference>
<dbReference type="InterPro" id="IPR036691">
    <property type="entry name" value="Endo/exonu/phosph_ase_sf"/>
</dbReference>
<dbReference type="InterPro" id="IPR015919">
    <property type="entry name" value="Cadherin-like_sf"/>
</dbReference>
<dbReference type="GO" id="GO:0005509">
    <property type="term" value="F:calcium ion binding"/>
    <property type="evidence" value="ECO:0007669"/>
    <property type="project" value="InterPro"/>
</dbReference>
<dbReference type="InterPro" id="IPR047971">
    <property type="entry name" value="ExeM-like"/>
</dbReference>
<dbReference type="SUPFAM" id="SSF48726">
    <property type="entry name" value="Immunoglobulin"/>
    <property type="match status" value="1"/>
</dbReference>
<dbReference type="InterPro" id="IPR032109">
    <property type="entry name" value="Big_3_5"/>
</dbReference>
<dbReference type="InterPro" id="IPR036179">
    <property type="entry name" value="Ig-like_dom_sf"/>
</dbReference>
<sequence>MRSSLRRSLVGSVVSSLVVPLVVVAGAAPAQAVGFSPGDVVVARVGAGDSALSSAAAAVFLDEYTPAGDLVQSVPLPTAGSGVNKRLTMSGSATSEGALALSQDGRYLTLAGYDADPGTASVASSTTSVASRVVARVDGVGGVDTSTGVTDAFSGNNVRGAATDDGSRFWVVGANGGVRLANLGAGTTTQINSAAPTNIRAVSVSGGQLSISTGSGTTGVYAVGSGLPTTGGQTPTLTAAAPSPYGFVALDRDPGVPGVDTLYVADDSASGGILKFSFDGTTWTARGSLRPSGSGVRGITGQGSTLYATTTTNTLVKVDDTAAFNAPIAGTTTVLKTGATNTALRGVAFAPATAPTAPTITTQPQDSTINSGGTATLTVAANGTAPLSYQWYAGGDTSNPVGTGDTFTTPALTATATYWVRVSNAAGHVDSRTATVTVTSAPNTPPTIGPNPVPDLALTIGDPDNPPALRTVDVHDAETTSLTVTVTSSNPAVATGGTTGTGTTRTLTVNPVGVGHATLTVTVSDGSLTASTPFPVSVSGALPAGTHNLYGASDASTAVDLGDGTMVVADDETNVLRVYDRSHSRYPAQEFDVRAAGLALRDDDVTREIDIEASARNGNTIYWFGSQGQNSSAKTRLNRQELFTTTVNGTTLALGGSYQHLRDDLVAWDVANGNPLGLQAAATKAPEPDGVNIEGAEFAPDGRTLYLGFRGPVNNGKAIVVPVTNIADLVAANPTTGVTATFGPALLWDLGGRGVREIRKNAANQYLIIAGPSGDGPADFRFYSWDGNPAHQPLLRAGSLDSVAAAGKPEGIVDVPSPLTNASAIQVVTDSGDTAWYGDGTAAKDLPLPIRKATTVTVPVGAPPACSTDVVPIGSVQGTTDTSPVAGQTVSVRGTVVGDYEGPQPALRGFYLQDTGDGNPSTSDGIFVFDNGANLVSDGDVVQVTGPVSEFQGQTQITASTSGVESCGRQATVTPADVTLPRASATDLEPYEGMLVRFNQTLTVTEHFQLGRFGQVVVSANGRLRQPTADIRATDQAAVQAAQNANNLNQLLIDDADNSQNPDPIVFGRGGQPLSASNTLRGGDTTTNPVGVLTYTWAGNAASGNAYRLRPVNALGGKAIFDAVNDRPTARPDTGTGGVHVASANLLNFFNTFTNCRFGTLGGPADCRGATNDTEYQRQLAKEVASLRFLNADVIGYMEMENNGYGSDSAVQALVNALNAADGPGTWAFINPDAATGVTDVAGSDAIKAGLLYKTAAVTPVAGATFVDQNDLYERRPIAQTFTTPAGAKFTVIANHFKSKGSCPTSGPDTDQGDGQSCWNPHRTQQANELARWIHDTVVPGAGDPDVLVVGDLNSYAGEDPIAALEGAGYTNLVKKFHGNDAYSYVFSAQWGYLDYVLASASLTSQVTGAGDAHHNADEPSVLDYNTDFKSPGQVQSLYAPDRFRTSDHDPVLAGLDLGVAPALTGTAPGGKVGSAYSFAYTLGGTSPTVTLASGTLPPGLTLSPNGTLAGTPTAAGDFTFTLAATNPFGTVSVNGTVHVDPTATTTVVTSPANPSIVGGQVKFTATVSGNGLAATGGTVQFTVDGKPFGGPVAVTNGTAASAPAALDLGQHAVTAAYSGTDSFLASSGSLTQLVQYAVKVISPQPGSSIPSGSLIPLSFQLTDANGKPVPPLPAVLLLASGRVKVSATGAVSLPQLFPLYDPFAGNFFLPLPTIWRHTGPATLKITVTYPGAPTQEVTIPITVR</sequence>
<name>A0A4R2J8L0_9PSEU</name>
<proteinExistence type="predicted"/>
<dbReference type="PANTHER" id="PTHR42834">
    <property type="entry name" value="ENDONUCLEASE/EXONUCLEASE/PHOSPHATASE FAMILY PROTEIN (AFU_ORTHOLOGUE AFUA_3G09210)"/>
    <property type="match status" value="1"/>
</dbReference>
<dbReference type="RefSeq" id="WP_132122761.1">
    <property type="nucleotide sequence ID" value="NZ_SLWS01000008.1"/>
</dbReference>
<comment type="caution">
    <text evidence="3">The sequence shown here is derived from an EMBL/GenBank/DDBJ whole genome shotgun (WGS) entry which is preliminary data.</text>
</comment>
<feature type="signal peptide" evidence="1">
    <location>
        <begin position="1"/>
        <end position="32"/>
    </location>
</feature>
<dbReference type="Gene3D" id="3.60.10.10">
    <property type="entry name" value="Endonuclease/exonuclease/phosphatase"/>
    <property type="match status" value="1"/>
</dbReference>
<dbReference type="InterPro" id="IPR003599">
    <property type="entry name" value="Ig_sub"/>
</dbReference>
<dbReference type="PANTHER" id="PTHR42834:SF1">
    <property type="entry name" value="ENDONUCLEASE_EXONUCLEASE_PHOSPHATASE FAMILY PROTEIN (AFU_ORTHOLOGUE AFUA_3G09210)"/>
    <property type="match status" value="1"/>
</dbReference>
<protein>
    <submittedName>
        <fullName evidence="3">Putative extracellular nuclease</fullName>
    </submittedName>
</protein>
<feature type="chain" id="PRO_5039100366" evidence="1">
    <location>
        <begin position="33"/>
        <end position="1745"/>
    </location>
</feature>
<dbReference type="OrthoDB" id="1016457at2"/>
<dbReference type="CDD" id="cd04486">
    <property type="entry name" value="YhcR_OBF_like"/>
    <property type="match status" value="1"/>
</dbReference>
<dbReference type="Pfam" id="PF12275">
    <property type="entry name" value="DUF3616"/>
    <property type="match status" value="1"/>
</dbReference>
<dbReference type="CDD" id="cd10283">
    <property type="entry name" value="MnuA_DNase1-like"/>
    <property type="match status" value="1"/>
</dbReference>
<feature type="domain" description="Ig-like" evidence="2">
    <location>
        <begin position="358"/>
        <end position="437"/>
    </location>
</feature>
<reference evidence="3 4" key="1">
    <citation type="submission" date="2019-03" db="EMBL/GenBank/DDBJ databases">
        <title>Genomic Encyclopedia of Type Strains, Phase IV (KMG-IV): sequencing the most valuable type-strain genomes for metagenomic binning, comparative biology and taxonomic classification.</title>
        <authorList>
            <person name="Goeker M."/>
        </authorList>
    </citation>
    <scope>NUCLEOTIDE SEQUENCE [LARGE SCALE GENOMIC DNA]</scope>
    <source>
        <strain evidence="3 4">DSM 45934</strain>
    </source>
</reference>
<keyword evidence="4" id="KW-1185">Reference proteome</keyword>
<evidence type="ECO:0000313" key="3">
    <source>
        <dbReference type="EMBL" id="TCO54984.1"/>
    </source>
</evidence>
<dbReference type="Pfam" id="PF16640">
    <property type="entry name" value="Big_3_5"/>
    <property type="match status" value="1"/>
</dbReference>
<gene>
    <name evidence="3" type="ORF">EV192_108272</name>
</gene>
<organism evidence="3 4">
    <name type="scientific">Actinocrispum wychmicini</name>
    <dbReference type="NCBI Taxonomy" id="1213861"/>
    <lineage>
        <taxon>Bacteria</taxon>
        <taxon>Bacillati</taxon>
        <taxon>Actinomycetota</taxon>
        <taxon>Actinomycetes</taxon>
        <taxon>Pseudonocardiales</taxon>
        <taxon>Pseudonocardiaceae</taxon>
        <taxon>Actinocrispum</taxon>
    </lineage>
</organism>
<dbReference type="SUPFAM" id="SSF49313">
    <property type="entry name" value="Cadherin-like"/>
    <property type="match status" value="1"/>
</dbReference>
<dbReference type="EMBL" id="SLWS01000008">
    <property type="protein sequence ID" value="TCO54984.1"/>
    <property type="molecule type" value="Genomic_DNA"/>
</dbReference>
<evidence type="ECO:0000256" key="1">
    <source>
        <dbReference type="SAM" id="SignalP"/>
    </source>
</evidence>
<dbReference type="Gene3D" id="2.60.40.1080">
    <property type="match status" value="1"/>
</dbReference>
<dbReference type="SMART" id="SM00409">
    <property type="entry name" value="IG"/>
    <property type="match status" value="1"/>
</dbReference>
<dbReference type="InterPro" id="IPR013783">
    <property type="entry name" value="Ig-like_fold"/>
</dbReference>
<dbReference type="SUPFAM" id="SSF82171">
    <property type="entry name" value="DPP6 N-terminal domain-like"/>
    <property type="match status" value="1"/>
</dbReference>
<dbReference type="Pfam" id="PF19081">
    <property type="entry name" value="Ig_7"/>
    <property type="match status" value="1"/>
</dbReference>
<accession>A0A4R2J8L0</accession>
<dbReference type="InterPro" id="IPR007110">
    <property type="entry name" value="Ig-like_dom"/>
</dbReference>
<dbReference type="GO" id="GO:0005975">
    <property type="term" value="P:carbohydrate metabolic process"/>
    <property type="evidence" value="ECO:0007669"/>
    <property type="project" value="UniProtKB-ARBA"/>
</dbReference>
<dbReference type="InterPro" id="IPR044023">
    <property type="entry name" value="Ig_7"/>
</dbReference>
<keyword evidence="1" id="KW-0732">Signal</keyword>
<dbReference type="PROSITE" id="PS50835">
    <property type="entry name" value="IG_LIKE"/>
    <property type="match status" value="1"/>
</dbReference>
<dbReference type="SUPFAM" id="SSF75011">
    <property type="entry name" value="3-carboxy-cis,cis-mucoante lactonizing enzyme"/>
    <property type="match status" value="1"/>
</dbReference>
<evidence type="ECO:0000259" key="2">
    <source>
        <dbReference type="PROSITE" id="PS50835"/>
    </source>
</evidence>
<dbReference type="InterPro" id="IPR022060">
    <property type="entry name" value="DUF3616"/>
</dbReference>
<dbReference type="Proteomes" id="UP000295680">
    <property type="component" value="Unassembled WGS sequence"/>
</dbReference>
<dbReference type="SUPFAM" id="SSF56219">
    <property type="entry name" value="DNase I-like"/>
    <property type="match status" value="1"/>
</dbReference>